<name>A0A067C603_SAPPC</name>
<sequence length="109" mass="12482">MITKACLIPKYPESKHKLRRLDPIESAELMLFWIQRRQDHVTRQRLEELALSDETFVESELQQDFALLSLQPSSSPRHVRELATHPILLAANGNPQAIVRLAIQATTQS</sequence>
<protein>
    <submittedName>
        <fullName evidence="1">Uncharacterized protein</fullName>
    </submittedName>
</protein>
<dbReference type="AlphaFoldDB" id="A0A067C603"/>
<proteinExistence type="predicted"/>
<dbReference type="Proteomes" id="UP000030745">
    <property type="component" value="Unassembled WGS sequence"/>
</dbReference>
<dbReference type="VEuPathDB" id="FungiDB:SPRG_08530"/>
<dbReference type="GeneID" id="24130747"/>
<accession>A0A067C603</accession>
<dbReference type="EMBL" id="KK583226">
    <property type="protein sequence ID" value="KDO26169.1"/>
    <property type="molecule type" value="Genomic_DNA"/>
</dbReference>
<evidence type="ECO:0000313" key="2">
    <source>
        <dbReference type="Proteomes" id="UP000030745"/>
    </source>
</evidence>
<keyword evidence="2" id="KW-1185">Reference proteome</keyword>
<evidence type="ECO:0000313" key="1">
    <source>
        <dbReference type="EMBL" id="KDO26169.1"/>
    </source>
</evidence>
<dbReference type="KEGG" id="spar:SPRG_08530"/>
<gene>
    <name evidence="1" type="ORF">SPRG_08530</name>
</gene>
<dbReference type="RefSeq" id="XP_012203163.1">
    <property type="nucleotide sequence ID" value="XM_012347773.1"/>
</dbReference>
<organism evidence="1 2">
    <name type="scientific">Saprolegnia parasitica (strain CBS 223.65)</name>
    <dbReference type="NCBI Taxonomy" id="695850"/>
    <lineage>
        <taxon>Eukaryota</taxon>
        <taxon>Sar</taxon>
        <taxon>Stramenopiles</taxon>
        <taxon>Oomycota</taxon>
        <taxon>Saprolegniomycetes</taxon>
        <taxon>Saprolegniales</taxon>
        <taxon>Saprolegniaceae</taxon>
        <taxon>Saprolegnia</taxon>
    </lineage>
</organism>
<reference evidence="1 2" key="1">
    <citation type="journal article" date="2013" name="PLoS Genet.">
        <title>Distinctive expansion of potential virulence genes in the genome of the oomycete fish pathogen Saprolegnia parasitica.</title>
        <authorList>
            <person name="Jiang R.H."/>
            <person name="de Bruijn I."/>
            <person name="Haas B.J."/>
            <person name="Belmonte R."/>
            <person name="Lobach L."/>
            <person name="Christie J."/>
            <person name="van den Ackerveken G."/>
            <person name="Bottin A."/>
            <person name="Bulone V."/>
            <person name="Diaz-Moreno S.M."/>
            <person name="Dumas B."/>
            <person name="Fan L."/>
            <person name="Gaulin E."/>
            <person name="Govers F."/>
            <person name="Grenville-Briggs L.J."/>
            <person name="Horner N.R."/>
            <person name="Levin J.Z."/>
            <person name="Mammella M."/>
            <person name="Meijer H.J."/>
            <person name="Morris P."/>
            <person name="Nusbaum C."/>
            <person name="Oome S."/>
            <person name="Phillips A.J."/>
            <person name="van Rooyen D."/>
            <person name="Rzeszutek E."/>
            <person name="Saraiva M."/>
            <person name="Secombes C.J."/>
            <person name="Seidl M.F."/>
            <person name="Snel B."/>
            <person name="Stassen J.H."/>
            <person name="Sykes S."/>
            <person name="Tripathy S."/>
            <person name="van den Berg H."/>
            <person name="Vega-Arreguin J.C."/>
            <person name="Wawra S."/>
            <person name="Young S.K."/>
            <person name="Zeng Q."/>
            <person name="Dieguez-Uribeondo J."/>
            <person name="Russ C."/>
            <person name="Tyler B.M."/>
            <person name="van West P."/>
        </authorList>
    </citation>
    <scope>NUCLEOTIDE SEQUENCE [LARGE SCALE GENOMIC DNA]</scope>
    <source>
        <strain evidence="1 2">CBS 223.65</strain>
    </source>
</reference>